<dbReference type="GO" id="GO:0005886">
    <property type="term" value="C:plasma membrane"/>
    <property type="evidence" value="ECO:0007669"/>
    <property type="project" value="TreeGrafter"/>
</dbReference>
<reference evidence="3" key="1">
    <citation type="submission" date="2023-05" db="EMBL/GenBank/DDBJ databases">
        <authorList>
            <person name="Huff M."/>
        </authorList>
    </citation>
    <scope>NUCLEOTIDE SEQUENCE</scope>
</reference>
<gene>
    <name evidence="3" type="ORF">FPE_LOCUS10808</name>
</gene>
<dbReference type="PANTHER" id="PTHR31149:SF10">
    <property type="entry name" value="OS05G0100900 PROTEIN"/>
    <property type="match status" value="1"/>
</dbReference>
<dbReference type="PANTHER" id="PTHR31149">
    <property type="entry name" value="EXPRESSED PROTEIN"/>
    <property type="match status" value="1"/>
</dbReference>
<evidence type="ECO:0000313" key="3">
    <source>
        <dbReference type="EMBL" id="CAI9763378.1"/>
    </source>
</evidence>
<keyword evidence="4" id="KW-1185">Reference proteome</keyword>
<feature type="coiled-coil region" evidence="1">
    <location>
        <begin position="36"/>
        <end position="63"/>
    </location>
</feature>
<dbReference type="Proteomes" id="UP000834106">
    <property type="component" value="Chromosome 6"/>
</dbReference>
<evidence type="ECO:0000256" key="1">
    <source>
        <dbReference type="SAM" id="Coils"/>
    </source>
</evidence>
<dbReference type="EMBL" id="OU503041">
    <property type="protein sequence ID" value="CAI9763378.1"/>
    <property type="molecule type" value="Genomic_DNA"/>
</dbReference>
<dbReference type="AlphaFoldDB" id="A0AAD2DSW6"/>
<keyword evidence="1" id="KW-0175">Coiled coil</keyword>
<sequence length="279" mass="31438">MENGEGNLESKFAGMVVRDTNDINGNDGLFQVMKAVDAAEATIKQQVEENNRLRFELQKKIQELEKYKSGDLKSQVPHSVDLWDDHVNDPRRVRQLFLDYANHIGGIGEIELNSVHDLSETAILQKDLMGKDMDGTMHAHLVNQFDNGKLNGSLKVLPGGQAASDNSGFSQSVSPSTTFSPSRYQIQEEWSSTSRKGLISMDDVNNTNSPKQNLVAKVQEHEEEILQLKKHLAEFSMKEAQIRNEKYVLEKLVAYMRLVFDQQQQDLVDAASKAISYKI</sequence>
<feature type="coiled-coil region" evidence="1">
    <location>
        <begin position="211"/>
        <end position="238"/>
    </location>
</feature>
<protein>
    <submittedName>
        <fullName evidence="3">Uncharacterized protein</fullName>
    </submittedName>
</protein>
<name>A0AAD2DSW6_9LAMI</name>
<accession>A0AAD2DSW6</accession>
<evidence type="ECO:0000256" key="2">
    <source>
        <dbReference type="SAM" id="MobiDB-lite"/>
    </source>
</evidence>
<feature type="compositionally biased region" description="Polar residues" evidence="2">
    <location>
        <begin position="163"/>
        <end position="185"/>
    </location>
</feature>
<feature type="region of interest" description="Disordered" evidence="2">
    <location>
        <begin position="161"/>
        <end position="185"/>
    </location>
</feature>
<evidence type="ECO:0000313" key="4">
    <source>
        <dbReference type="Proteomes" id="UP000834106"/>
    </source>
</evidence>
<organism evidence="3 4">
    <name type="scientific">Fraxinus pennsylvanica</name>
    <dbReference type="NCBI Taxonomy" id="56036"/>
    <lineage>
        <taxon>Eukaryota</taxon>
        <taxon>Viridiplantae</taxon>
        <taxon>Streptophyta</taxon>
        <taxon>Embryophyta</taxon>
        <taxon>Tracheophyta</taxon>
        <taxon>Spermatophyta</taxon>
        <taxon>Magnoliopsida</taxon>
        <taxon>eudicotyledons</taxon>
        <taxon>Gunneridae</taxon>
        <taxon>Pentapetalae</taxon>
        <taxon>asterids</taxon>
        <taxon>lamiids</taxon>
        <taxon>Lamiales</taxon>
        <taxon>Oleaceae</taxon>
        <taxon>Oleeae</taxon>
        <taxon>Fraxinus</taxon>
    </lineage>
</organism>
<proteinExistence type="predicted"/>